<accession>A0A7M2XVR9</accession>
<dbReference type="EMBL" id="CP063450">
    <property type="protein sequence ID" value="QOW01121.1"/>
    <property type="molecule type" value="Genomic_DNA"/>
</dbReference>
<proteinExistence type="predicted"/>
<feature type="transmembrane region" description="Helical" evidence="1">
    <location>
        <begin position="412"/>
        <end position="434"/>
    </location>
</feature>
<evidence type="ECO:0000313" key="2">
    <source>
        <dbReference type="EMBL" id="QOW01121.1"/>
    </source>
</evidence>
<evidence type="ECO:0000256" key="1">
    <source>
        <dbReference type="SAM" id="Phobius"/>
    </source>
</evidence>
<sequence>MGHESLTATVDPVDVGRQAAPVIAGITGLWTDIDHAPFDDEPVLPGNSLRVVRSFYRRLDTSHAEHRLHSELLEFDGQLPLPRDAGTAVLYVDDVPGATRQMAQAVWKKHGHLLISARVTAPPKREQRAITLLDALKMTGRFLLAVLKNAPSVLFDRVVFRASASMASAAQRALFGSSPAAYNVVVGGVDGDGNRVSWTAYEAASRQIGAALDEGKGTTQPAPDLSALWRDYVRGALTLADASERSAGLPPVQVGAHRAVLRSAADIVPGPGDDFTDIPGVVSATTETHVAEAPDLLGIEQFRTELQGLEHDPVIGLDARRTGAAVKAWAGRRRHSYAVAFGSMLTARLGADISEASTLLSRMKSMEALRDPAEEAADVQKRMFRRVHIATLISVLIGVVAGVLAWKDVISWWWGGPIIALCVLGWGVAVTFICQRSQQYLESMLAEREAATAAHEADRVNLRAALREIEVLTGAYRQYLSWSRALGAFLARPLGVPEHELTIHRRVEWGLPRHSAIGSGNPDDGKIARVADQLRQDLFTVGWLTEPWDTVSSKAGVALGGSARDVEREPSLLATKAGAGSGSPLDEWSSMFYRGQVQSTGAAVIWQRAMGELTGPRTDLARDLLDVIEFRVDGTVRRAGVDEFLAGVGQPTEGGFFDRAAFTDTATMRGASAVVGEVPTLNRVGCGLVAVTTQYTEGISAEDLAQPALHTGAPRELPEVPDIAMRPAQREELPAHRPGTGSYAAPVVDGINF</sequence>
<keyword evidence="3" id="KW-1185">Reference proteome</keyword>
<evidence type="ECO:0000313" key="3">
    <source>
        <dbReference type="Proteomes" id="UP000593818"/>
    </source>
</evidence>
<protein>
    <submittedName>
        <fullName evidence="2">Magnesium transporter</fullName>
    </submittedName>
</protein>
<feature type="transmembrane region" description="Helical" evidence="1">
    <location>
        <begin position="387"/>
        <end position="406"/>
    </location>
</feature>
<organism evidence="2 3">
    <name type="scientific">Rhodococcus pyridinivorans</name>
    <dbReference type="NCBI Taxonomy" id="103816"/>
    <lineage>
        <taxon>Bacteria</taxon>
        <taxon>Bacillati</taxon>
        <taxon>Actinomycetota</taxon>
        <taxon>Actinomycetes</taxon>
        <taxon>Mycobacteriales</taxon>
        <taxon>Nocardiaceae</taxon>
        <taxon>Rhodococcus</taxon>
    </lineage>
</organism>
<name>A0A7M2XVR9_9NOCA</name>
<gene>
    <name evidence="2" type="ORF">INP59_07345</name>
</gene>
<reference evidence="2 3" key="1">
    <citation type="submission" date="2020-10" db="EMBL/GenBank/DDBJ databases">
        <title>Whole genome sequence of oil-degrading bacteria Rhodococcus pyridinivorans strain 5Ap.</title>
        <authorList>
            <person name="Akhremchuk A.E."/>
            <person name="Valentovich L.N."/>
            <person name="Charniauskaya M.I."/>
            <person name="Bukliarevich H.A."/>
            <person name="Titok M.A."/>
        </authorList>
    </citation>
    <scope>NUCLEOTIDE SEQUENCE [LARGE SCALE GENOMIC DNA]</scope>
    <source>
        <strain evidence="2 3">5Ap</strain>
    </source>
</reference>
<keyword evidence="1" id="KW-0812">Transmembrane</keyword>
<keyword evidence="1" id="KW-0472">Membrane</keyword>
<keyword evidence="1" id="KW-1133">Transmembrane helix</keyword>
<dbReference type="AlphaFoldDB" id="A0A7M2XVR9"/>
<dbReference type="Proteomes" id="UP000593818">
    <property type="component" value="Chromosome"/>
</dbReference>